<dbReference type="AlphaFoldDB" id="A0A3N4HTC0"/>
<dbReference type="PROSITE" id="PS00036">
    <property type="entry name" value="BZIP_BASIC"/>
    <property type="match status" value="1"/>
</dbReference>
<evidence type="ECO:0000313" key="3">
    <source>
        <dbReference type="EMBL" id="RPA77072.1"/>
    </source>
</evidence>
<reference evidence="3 4" key="1">
    <citation type="journal article" date="2018" name="Nat. Ecol. Evol.">
        <title>Pezizomycetes genomes reveal the molecular basis of ectomycorrhizal truffle lifestyle.</title>
        <authorList>
            <person name="Murat C."/>
            <person name="Payen T."/>
            <person name="Noel B."/>
            <person name="Kuo A."/>
            <person name="Morin E."/>
            <person name="Chen J."/>
            <person name="Kohler A."/>
            <person name="Krizsan K."/>
            <person name="Balestrini R."/>
            <person name="Da Silva C."/>
            <person name="Montanini B."/>
            <person name="Hainaut M."/>
            <person name="Levati E."/>
            <person name="Barry K.W."/>
            <person name="Belfiori B."/>
            <person name="Cichocki N."/>
            <person name="Clum A."/>
            <person name="Dockter R.B."/>
            <person name="Fauchery L."/>
            <person name="Guy J."/>
            <person name="Iotti M."/>
            <person name="Le Tacon F."/>
            <person name="Lindquist E.A."/>
            <person name="Lipzen A."/>
            <person name="Malagnac F."/>
            <person name="Mello A."/>
            <person name="Molinier V."/>
            <person name="Miyauchi S."/>
            <person name="Poulain J."/>
            <person name="Riccioni C."/>
            <person name="Rubini A."/>
            <person name="Sitrit Y."/>
            <person name="Splivallo R."/>
            <person name="Traeger S."/>
            <person name="Wang M."/>
            <person name="Zifcakova L."/>
            <person name="Wipf D."/>
            <person name="Zambonelli A."/>
            <person name="Paolocci F."/>
            <person name="Nowrousian M."/>
            <person name="Ottonello S."/>
            <person name="Baldrian P."/>
            <person name="Spatafora J.W."/>
            <person name="Henrissat B."/>
            <person name="Nagy L.G."/>
            <person name="Aury J.M."/>
            <person name="Wincker P."/>
            <person name="Grigoriev I.V."/>
            <person name="Bonfante P."/>
            <person name="Martin F.M."/>
        </authorList>
    </citation>
    <scope>NUCLEOTIDE SEQUENCE [LARGE SCALE GENOMIC DNA]</scope>
    <source>
        <strain evidence="3 4">RN42</strain>
    </source>
</reference>
<evidence type="ECO:0000259" key="2">
    <source>
        <dbReference type="PROSITE" id="PS00036"/>
    </source>
</evidence>
<dbReference type="PANTHER" id="PTHR39607:SF3">
    <property type="entry name" value="BZIP DOMAIN-CONTAINING PROTEIN"/>
    <property type="match status" value="1"/>
</dbReference>
<name>A0A3N4HTC0_ASCIM</name>
<dbReference type="PANTHER" id="PTHR39607">
    <property type="entry name" value="XANTHOCILLIN BIOSYNTHESIS CLUSTER TRANSCRIPTION FACTOR XANC-RELATED"/>
    <property type="match status" value="1"/>
</dbReference>
<feature type="region of interest" description="Disordered" evidence="1">
    <location>
        <begin position="76"/>
        <end position="110"/>
    </location>
</feature>
<dbReference type="InterPro" id="IPR004827">
    <property type="entry name" value="bZIP"/>
</dbReference>
<gene>
    <name evidence="3" type="ORF">BJ508DRAFT_379100</name>
</gene>
<dbReference type="Gene3D" id="1.20.5.170">
    <property type="match status" value="1"/>
</dbReference>
<feature type="compositionally biased region" description="Polar residues" evidence="1">
    <location>
        <begin position="30"/>
        <end position="40"/>
    </location>
</feature>
<dbReference type="SUPFAM" id="SSF57959">
    <property type="entry name" value="Leucine zipper domain"/>
    <property type="match status" value="1"/>
</dbReference>
<dbReference type="Proteomes" id="UP000275078">
    <property type="component" value="Unassembled WGS sequence"/>
</dbReference>
<feature type="compositionally biased region" description="Low complexity" evidence="1">
    <location>
        <begin position="14"/>
        <end position="29"/>
    </location>
</feature>
<dbReference type="GO" id="GO:0003700">
    <property type="term" value="F:DNA-binding transcription factor activity"/>
    <property type="evidence" value="ECO:0007669"/>
    <property type="project" value="InterPro"/>
</dbReference>
<dbReference type="OrthoDB" id="194358at2759"/>
<dbReference type="InterPro" id="IPR046347">
    <property type="entry name" value="bZIP_sf"/>
</dbReference>
<protein>
    <recommendedName>
        <fullName evidence="2">BZIP domain-containing protein</fullName>
    </recommendedName>
</protein>
<dbReference type="CDD" id="cd14688">
    <property type="entry name" value="bZIP_YAP"/>
    <property type="match status" value="1"/>
</dbReference>
<dbReference type="InterPro" id="IPR052635">
    <property type="entry name" value="Sec_Metab_Biosynth_Reg"/>
</dbReference>
<feature type="region of interest" description="Disordered" evidence="1">
    <location>
        <begin position="1"/>
        <end position="46"/>
    </location>
</feature>
<dbReference type="EMBL" id="ML119732">
    <property type="protein sequence ID" value="RPA77072.1"/>
    <property type="molecule type" value="Genomic_DNA"/>
</dbReference>
<feature type="domain" description="BZIP" evidence="2">
    <location>
        <begin position="54"/>
        <end position="69"/>
    </location>
</feature>
<evidence type="ECO:0000313" key="4">
    <source>
        <dbReference type="Proteomes" id="UP000275078"/>
    </source>
</evidence>
<proteinExistence type="predicted"/>
<organism evidence="3 4">
    <name type="scientific">Ascobolus immersus RN42</name>
    <dbReference type="NCBI Taxonomy" id="1160509"/>
    <lineage>
        <taxon>Eukaryota</taxon>
        <taxon>Fungi</taxon>
        <taxon>Dikarya</taxon>
        <taxon>Ascomycota</taxon>
        <taxon>Pezizomycotina</taxon>
        <taxon>Pezizomycetes</taxon>
        <taxon>Pezizales</taxon>
        <taxon>Ascobolaceae</taxon>
        <taxon>Ascobolus</taxon>
    </lineage>
</organism>
<dbReference type="STRING" id="1160509.A0A3N4HTC0"/>
<accession>A0A3N4HTC0</accession>
<keyword evidence="4" id="KW-1185">Reference proteome</keyword>
<evidence type="ECO:0000256" key="1">
    <source>
        <dbReference type="SAM" id="MobiDB-lite"/>
    </source>
</evidence>
<sequence>MNSYYAVQPQPVVSSRNSYTYSQSTTTKSGRSTEFRGSTNPDEDWTKISDLAERRRIQNRIAQRNYRKKLKRRLEDLERRATSRSISPNGEETDERNTPEPAIQEAPITTTTYTMEPSLYSSAPASDITPAYSQVIPASSMDNSYPSLTASSLSSSGLYPSQYRAHLASYPSSTYSSPSSAASSPSSSHLDTYEPYTTAPYSGSYYPTAYSTSSTCSTPELTTDVYLPPFSSSLPGYDSFDRKFNNYEDTAPSDSTIDPYMLSYEAPFLSSSYYQLDQPSHFEHKTATMA</sequence>